<protein>
    <submittedName>
        <fullName evidence="1">Uncharacterized protein</fullName>
    </submittedName>
</protein>
<evidence type="ECO:0000313" key="1">
    <source>
        <dbReference type="EMBL" id="MPL74140.1"/>
    </source>
</evidence>
<reference evidence="1" key="1">
    <citation type="submission" date="2019-08" db="EMBL/GenBank/DDBJ databases">
        <authorList>
            <person name="Kucharzyk K."/>
            <person name="Murdoch R.W."/>
            <person name="Higgins S."/>
            <person name="Loffler F."/>
        </authorList>
    </citation>
    <scope>NUCLEOTIDE SEQUENCE</scope>
</reference>
<dbReference type="AlphaFoldDB" id="A0A644U5C4"/>
<dbReference type="EMBL" id="VSSQ01000078">
    <property type="protein sequence ID" value="MPL74140.1"/>
    <property type="molecule type" value="Genomic_DNA"/>
</dbReference>
<name>A0A644U5C4_9ZZZZ</name>
<gene>
    <name evidence="1" type="ORF">SDC9_19950</name>
</gene>
<sequence length="545" mass="60671">MGRRDVLRNLGLDVQKARKRRRVLLGRHAFAHPHEHREARIAHPVALEFQIEAHRRQEPVDHVLRRAVTGETDAPGMADEIVIGEVALDLEDAHRRLVRGEILHHVEIGRIDADDQLVGTEIVEQHPHQRPAVAVALFHRALDAAQMRQAALFMEQVLDCGNASAQADLLDQPLRHMPLLAHHHHQRALAPEARFRFPKARREAAPDAAAAGQELVKRAPLVRDREADAGLRPQLAKPLLELGRVGADLAREQEVLRQQQVVMIVVEGHRHTVVGEHQEGEGPGADLLLRHDMAHDGLEEGLVGDPGGAEEAHHVRPLGTEGQHRLDRVPAQAPPLRADHHLDVLGHRPGQAKRLLQLEAAVEQPALRALVKPVAIDQPLFLDPGLDPVRGEEIEAFDVVDIGRIEEGMGEFGSLDLHAVAREHVEMRRLRKGRDRSLHRLERGCDKAPLAPAAFQPPRREGDRGVVGKRAADLLEIGRFGTGVEMDRDVIAGCRQPLRLRDDPVRVLVRQQDEGDFSHTRNSSFARYVLSALIPSKNIEKTEVL</sequence>
<proteinExistence type="predicted"/>
<organism evidence="1">
    <name type="scientific">bioreactor metagenome</name>
    <dbReference type="NCBI Taxonomy" id="1076179"/>
    <lineage>
        <taxon>unclassified sequences</taxon>
        <taxon>metagenomes</taxon>
        <taxon>ecological metagenomes</taxon>
    </lineage>
</organism>
<accession>A0A644U5C4</accession>
<comment type="caution">
    <text evidence="1">The sequence shown here is derived from an EMBL/GenBank/DDBJ whole genome shotgun (WGS) entry which is preliminary data.</text>
</comment>